<gene>
    <name evidence="3" type="ORF">OVN521_LOCUS29395</name>
    <name evidence="1" type="ORF">WKI299_LOCUS15797</name>
    <name evidence="2" type="ORF">XDN619_LOCUS14340</name>
</gene>
<accession>A0A820F9U5</accession>
<reference evidence="3" key="1">
    <citation type="submission" date="2021-02" db="EMBL/GenBank/DDBJ databases">
        <authorList>
            <person name="Nowell W R."/>
        </authorList>
    </citation>
    <scope>NUCLEOTIDE SEQUENCE</scope>
</reference>
<organism evidence="3 4">
    <name type="scientific">Rotaria magnacalcarata</name>
    <dbReference type="NCBI Taxonomy" id="392030"/>
    <lineage>
        <taxon>Eukaryota</taxon>
        <taxon>Metazoa</taxon>
        <taxon>Spiralia</taxon>
        <taxon>Gnathifera</taxon>
        <taxon>Rotifera</taxon>
        <taxon>Eurotatoria</taxon>
        <taxon>Bdelloidea</taxon>
        <taxon>Philodinida</taxon>
        <taxon>Philodinidae</taxon>
        <taxon>Rotaria</taxon>
    </lineage>
</organism>
<protein>
    <submittedName>
        <fullName evidence="3">Uncharacterized protein</fullName>
    </submittedName>
</protein>
<keyword evidence="4" id="KW-1185">Reference proteome</keyword>
<dbReference type="AlphaFoldDB" id="A0A820F9U5"/>
<dbReference type="EMBL" id="CAJOBG010009054">
    <property type="protein sequence ID" value="CAF4257874.1"/>
    <property type="molecule type" value="Genomic_DNA"/>
</dbReference>
<proteinExistence type="predicted"/>
<evidence type="ECO:0000313" key="3">
    <source>
        <dbReference type="EMBL" id="CAF4257874.1"/>
    </source>
</evidence>
<comment type="caution">
    <text evidence="3">The sequence shown here is derived from an EMBL/GenBank/DDBJ whole genome shotgun (WGS) entry which is preliminary data.</text>
</comment>
<dbReference type="Proteomes" id="UP000663887">
    <property type="component" value="Unassembled WGS sequence"/>
</dbReference>
<dbReference type="Proteomes" id="UP000663866">
    <property type="component" value="Unassembled WGS sequence"/>
</dbReference>
<evidence type="ECO:0000313" key="2">
    <source>
        <dbReference type="EMBL" id="CAF2079609.1"/>
    </source>
</evidence>
<dbReference type="EMBL" id="CAJNRG010005644">
    <property type="protein sequence ID" value="CAF2079609.1"/>
    <property type="molecule type" value="Genomic_DNA"/>
</dbReference>
<dbReference type="EMBL" id="CAJNRF010006238">
    <property type="protein sequence ID" value="CAF2079504.1"/>
    <property type="molecule type" value="Genomic_DNA"/>
</dbReference>
<sequence length="191" mass="21808">MTINCDGVCTPNKTLQLWPFVLMLNEIAIPDRRYLENVTIAGIIPATKKPTHAIFETCLTLIYQRIVINLFTIARCADKPAESLMQNVVQYNSEYGCPKCLCTGKLYYGIRGTGAKQKSFTIRVYPFEDYELRCKEISSKIIQDVYNINNSKGKTFDKTLVEKGSKPEEKLVNHFGHLPRSIKTELRFGPY</sequence>
<evidence type="ECO:0000313" key="4">
    <source>
        <dbReference type="Proteomes" id="UP000663866"/>
    </source>
</evidence>
<evidence type="ECO:0000313" key="1">
    <source>
        <dbReference type="EMBL" id="CAF2079504.1"/>
    </source>
</evidence>
<dbReference type="Proteomes" id="UP000663856">
    <property type="component" value="Unassembled WGS sequence"/>
</dbReference>
<name>A0A820F9U5_9BILA</name>